<proteinExistence type="inferred from homology"/>
<comment type="similarity">
    <text evidence="3">Belongs to the tubulin family.</text>
</comment>
<dbReference type="InterPro" id="IPR000217">
    <property type="entry name" value="Tubulin"/>
</dbReference>
<evidence type="ECO:0000313" key="12">
    <source>
        <dbReference type="EMBL" id="EGW09604.1"/>
    </source>
</evidence>
<evidence type="ECO:0000256" key="7">
    <source>
        <dbReference type="ARBA" id="ARBA00022801"/>
    </source>
</evidence>
<comment type="subcellular location">
    <subcellularLocation>
        <location evidence="2">Cytoplasm</location>
        <location evidence="2">Cytoskeleton</location>
    </subcellularLocation>
</comment>
<comment type="cofactor">
    <cofactor evidence="1">
        <name>Mg(2+)</name>
        <dbReference type="ChEBI" id="CHEBI:18420"/>
    </cofactor>
</comment>
<dbReference type="GO" id="GO:0016787">
    <property type="term" value="F:hydrolase activity"/>
    <property type="evidence" value="ECO:0007669"/>
    <property type="project" value="UniProtKB-KW"/>
</dbReference>
<evidence type="ECO:0000256" key="8">
    <source>
        <dbReference type="ARBA" id="ARBA00023134"/>
    </source>
</evidence>
<dbReference type="InterPro" id="IPR002452">
    <property type="entry name" value="Alpha_tubulin"/>
</dbReference>
<dbReference type="GO" id="GO:0005525">
    <property type="term" value="F:GTP binding"/>
    <property type="evidence" value="ECO:0007669"/>
    <property type="project" value="UniProtKB-KW"/>
</dbReference>
<dbReference type="PRINTS" id="PR01162">
    <property type="entry name" value="ALPHATUBULIN"/>
</dbReference>
<dbReference type="Pfam" id="PF00091">
    <property type="entry name" value="Tubulin"/>
    <property type="match status" value="1"/>
</dbReference>
<reference evidence="13" key="1">
    <citation type="journal article" date="2011" name="Nat. Biotechnol.">
        <title>The genomic sequence of the Chinese hamster ovary (CHO)-K1 cell line.</title>
        <authorList>
            <person name="Xu X."/>
            <person name="Nagarajan H."/>
            <person name="Lewis N.E."/>
            <person name="Pan S."/>
            <person name="Cai Z."/>
            <person name="Liu X."/>
            <person name="Chen W."/>
            <person name="Xie M."/>
            <person name="Wang W."/>
            <person name="Hammond S."/>
            <person name="Andersen M.R."/>
            <person name="Neff N."/>
            <person name="Passarelli B."/>
            <person name="Koh W."/>
            <person name="Fan H.C."/>
            <person name="Wang J."/>
            <person name="Gui Y."/>
            <person name="Lee K.H."/>
            <person name="Betenbaugh M.J."/>
            <person name="Quake S.R."/>
            <person name="Famili I."/>
            <person name="Palsson B.O."/>
            <person name="Wang J."/>
        </authorList>
    </citation>
    <scope>NUCLEOTIDE SEQUENCE [LARGE SCALE GENOMIC DNA]</scope>
    <source>
        <strain evidence="13">CHO K1 cell line</strain>
    </source>
</reference>
<dbReference type="SUPFAM" id="SSF52490">
    <property type="entry name" value="Tubulin nucleotide-binding domain-like"/>
    <property type="match status" value="1"/>
</dbReference>
<feature type="domain" description="Tubulin/FtsZ GTPase" evidence="11">
    <location>
        <begin position="3"/>
        <end position="102"/>
    </location>
</feature>
<keyword evidence="4" id="KW-0963">Cytoplasm</keyword>
<dbReference type="STRING" id="10029.G3I6M1"/>
<comment type="catalytic activity">
    <reaction evidence="10">
        <text>GTP + H2O = GDP + phosphate + H(+)</text>
        <dbReference type="Rhea" id="RHEA:19669"/>
        <dbReference type="ChEBI" id="CHEBI:15377"/>
        <dbReference type="ChEBI" id="CHEBI:15378"/>
        <dbReference type="ChEBI" id="CHEBI:37565"/>
        <dbReference type="ChEBI" id="CHEBI:43474"/>
        <dbReference type="ChEBI" id="CHEBI:58189"/>
    </reaction>
    <physiologicalReaction direction="left-to-right" evidence="10">
        <dbReference type="Rhea" id="RHEA:19670"/>
    </physiologicalReaction>
</comment>
<dbReference type="GO" id="GO:0005874">
    <property type="term" value="C:microtubule"/>
    <property type="evidence" value="ECO:0007669"/>
    <property type="project" value="UniProtKB-KW"/>
</dbReference>
<dbReference type="InterPro" id="IPR003008">
    <property type="entry name" value="Tubulin_FtsZ_GTPase"/>
</dbReference>
<evidence type="ECO:0000313" key="13">
    <source>
        <dbReference type="Proteomes" id="UP000001075"/>
    </source>
</evidence>
<evidence type="ECO:0000256" key="3">
    <source>
        <dbReference type="ARBA" id="ARBA00009636"/>
    </source>
</evidence>
<dbReference type="PANTHER" id="PTHR11588">
    <property type="entry name" value="TUBULIN"/>
    <property type="match status" value="1"/>
</dbReference>
<keyword evidence="7" id="KW-0378">Hydrolase</keyword>
<name>G3I6M1_CRIGR</name>
<dbReference type="Proteomes" id="UP000001075">
    <property type="component" value="Unassembled WGS sequence"/>
</dbReference>
<dbReference type="PRINTS" id="PR01161">
    <property type="entry name" value="TUBULIN"/>
</dbReference>
<evidence type="ECO:0000256" key="4">
    <source>
        <dbReference type="ARBA" id="ARBA00022490"/>
    </source>
</evidence>
<evidence type="ECO:0000256" key="2">
    <source>
        <dbReference type="ARBA" id="ARBA00004245"/>
    </source>
</evidence>
<evidence type="ECO:0000256" key="6">
    <source>
        <dbReference type="ARBA" id="ARBA00022741"/>
    </source>
</evidence>
<gene>
    <name evidence="12" type="ORF">I79_019146</name>
</gene>
<dbReference type="EMBL" id="JH001377">
    <property type="protein sequence ID" value="EGW09604.1"/>
    <property type="molecule type" value="Genomic_DNA"/>
</dbReference>
<evidence type="ECO:0000259" key="11">
    <source>
        <dbReference type="Pfam" id="PF00091"/>
    </source>
</evidence>
<accession>G3I6M1</accession>
<sequence length="105" mass="11706">MHECISIHVGQVGVQIGNVCWEFYCLEHGNQFDGQMLSDKTIEVGDNSFNTFFSETGTAEHLPRAMFVDLELTVIDEVCTGTNCQLFYPEQLITGKEDGVANKGR</sequence>
<protein>
    <submittedName>
        <fullName evidence="12">Tubulin alpha-3E chain</fullName>
    </submittedName>
</protein>
<evidence type="ECO:0000256" key="10">
    <source>
        <dbReference type="ARBA" id="ARBA00049117"/>
    </source>
</evidence>
<dbReference type="GO" id="GO:0007017">
    <property type="term" value="P:microtubule-based process"/>
    <property type="evidence" value="ECO:0007669"/>
    <property type="project" value="InterPro"/>
</dbReference>
<evidence type="ECO:0000256" key="1">
    <source>
        <dbReference type="ARBA" id="ARBA00001946"/>
    </source>
</evidence>
<organism evidence="12 13">
    <name type="scientific">Cricetulus griseus</name>
    <name type="common">Chinese hamster</name>
    <name type="synonym">Cricetulus barabensis griseus</name>
    <dbReference type="NCBI Taxonomy" id="10029"/>
    <lineage>
        <taxon>Eukaryota</taxon>
        <taxon>Metazoa</taxon>
        <taxon>Chordata</taxon>
        <taxon>Craniata</taxon>
        <taxon>Vertebrata</taxon>
        <taxon>Euteleostomi</taxon>
        <taxon>Mammalia</taxon>
        <taxon>Eutheria</taxon>
        <taxon>Euarchontoglires</taxon>
        <taxon>Glires</taxon>
        <taxon>Rodentia</taxon>
        <taxon>Myomorpha</taxon>
        <taxon>Muroidea</taxon>
        <taxon>Cricetidae</taxon>
        <taxon>Cricetinae</taxon>
        <taxon>Cricetulus</taxon>
    </lineage>
</organism>
<keyword evidence="9" id="KW-0206">Cytoskeleton</keyword>
<dbReference type="AlphaFoldDB" id="G3I6M1"/>
<dbReference type="Gene3D" id="3.40.50.1440">
    <property type="entry name" value="Tubulin/FtsZ, GTPase domain"/>
    <property type="match status" value="1"/>
</dbReference>
<keyword evidence="8" id="KW-0342">GTP-binding</keyword>
<dbReference type="GO" id="GO:0005200">
    <property type="term" value="F:structural constituent of cytoskeleton"/>
    <property type="evidence" value="ECO:0007669"/>
    <property type="project" value="InterPro"/>
</dbReference>
<evidence type="ECO:0000256" key="9">
    <source>
        <dbReference type="ARBA" id="ARBA00023212"/>
    </source>
</evidence>
<keyword evidence="6" id="KW-0547">Nucleotide-binding</keyword>
<evidence type="ECO:0000256" key="5">
    <source>
        <dbReference type="ARBA" id="ARBA00022701"/>
    </source>
</evidence>
<keyword evidence="5" id="KW-0493">Microtubule</keyword>
<dbReference type="InParanoid" id="G3I6M1"/>
<dbReference type="InterPro" id="IPR036525">
    <property type="entry name" value="Tubulin/FtsZ_GTPase_sf"/>
</dbReference>